<evidence type="ECO:0000256" key="6">
    <source>
        <dbReference type="ARBA" id="ARBA00022927"/>
    </source>
</evidence>
<dbReference type="OrthoDB" id="10068368at2759"/>
<dbReference type="PROSITE" id="PS50330">
    <property type="entry name" value="UIM"/>
    <property type="match status" value="1"/>
</dbReference>
<dbReference type="InterPro" id="IPR001452">
    <property type="entry name" value="SH3_domain"/>
</dbReference>
<keyword evidence="6" id="KW-0653">Protein transport</keyword>
<dbReference type="GO" id="GO:0043328">
    <property type="term" value="P:protein transport to vacuole involved in ubiquitin-dependent protein catabolic process via the multivesicular body sorting pathway"/>
    <property type="evidence" value="ECO:0007669"/>
    <property type="project" value="TreeGrafter"/>
</dbReference>
<dbReference type="PROSITE" id="PS50179">
    <property type="entry name" value="VHS"/>
    <property type="match status" value="1"/>
</dbReference>
<dbReference type="Gene3D" id="1.25.40.90">
    <property type="match status" value="1"/>
</dbReference>
<gene>
    <name evidence="9" type="ORF">BDFB_005615</name>
</gene>
<dbReference type="SUPFAM" id="SSF48464">
    <property type="entry name" value="ENTH/VHS domain"/>
    <property type="match status" value="1"/>
</dbReference>
<dbReference type="Proteomes" id="UP000292052">
    <property type="component" value="Unassembled WGS sequence"/>
</dbReference>
<keyword evidence="10" id="KW-1185">Reference proteome</keyword>
<dbReference type="GO" id="GO:0035091">
    <property type="term" value="F:phosphatidylinositol binding"/>
    <property type="evidence" value="ECO:0007669"/>
    <property type="project" value="InterPro"/>
</dbReference>
<dbReference type="InterPro" id="IPR002014">
    <property type="entry name" value="VHS_dom"/>
</dbReference>
<dbReference type="Gene3D" id="1.20.5.1940">
    <property type="match status" value="1"/>
</dbReference>
<dbReference type="InterPro" id="IPR036028">
    <property type="entry name" value="SH3-like_dom_sf"/>
</dbReference>
<dbReference type="InterPro" id="IPR050670">
    <property type="entry name" value="STAM"/>
</dbReference>
<evidence type="ECO:0000256" key="4">
    <source>
        <dbReference type="ARBA" id="ARBA00022448"/>
    </source>
</evidence>
<keyword evidence="3" id="KW-0728">SH3 domain</keyword>
<evidence type="ECO:0000256" key="2">
    <source>
        <dbReference type="ARBA" id="ARBA00009666"/>
    </source>
</evidence>
<dbReference type="STRING" id="1661398.A0A482VEL8"/>
<evidence type="ECO:0000256" key="7">
    <source>
        <dbReference type="SAM" id="MobiDB-lite"/>
    </source>
</evidence>
<dbReference type="SUPFAM" id="SSF50044">
    <property type="entry name" value="SH3-domain"/>
    <property type="match status" value="1"/>
</dbReference>
<dbReference type="CDD" id="cd03568">
    <property type="entry name" value="VHS_STAM"/>
    <property type="match status" value="1"/>
</dbReference>
<dbReference type="InterPro" id="IPR008942">
    <property type="entry name" value="ENTH_VHS"/>
</dbReference>
<comment type="similarity">
    <text evidence="2">Belongs to the STAM family.</text>
</comment>
<protein>
    <submittedName>
        <fullName evidence="9">Signal transducing adapter molecule 2</fullName>
    </submittedName>
</protein>
<accession>A0A482VEL8</accession>
<proteinExistence type="inferred from homology"/>
<feature type="non-terminal residue" evidence="9">
    <location>
        <position position="434"/>
    </location>
</feature>
<name>A0A482VEL8_ASBVE</name>
<evidence type="ECO:0000256" key="3">
    <source>
        <dbReference type="ARBA" id="ARBA00022443"/>
    </source>
</evidence>
<dbReference type="Pfam" id="PF00018">
    <property type="entry name" value="SH3_1"/>
    <property type="match status" value="1"/>
</dbReference>
<keyword evidence="5" id="KW-0967">Endosome</keyword>
<dbReference type="AlphaFoldDB" id="A0A482VEL8"/>
<feature type="domain" description="VHS" evidence="8">
    <location>
        <begin position="18"/>
        <end position="146"/>
    </location>
</feature>
<dbReference type="Pfam" id="PF00790">
    <property type="entry name" value="VHS"/>
    <property type="match status" value="1"/>
</dbReference>
<dbReference type="Gene3D" id="2.30.30.40">
    <property type="entry name" value="SH3 Domains"/>
    <property type="match status" value="1"/>
</dbReference>
<comment type="caution">
    <text evidence="9">The sequence shown here is derived from an EMBL/GenBank/DDBJ whole genome shotgun (WGS) entry which is preliminary data.</text>
</comment>
<dbReference type="SMART" id="SM00288">
    <property type="entry name" value="VHS"/>
    <property type="match status" value="1"/>
</dbReference>
<organism evidence="9 10">
    <name type="scientific">Asbolus verrucosus</name>
    <name type="common">Desert ironclad beetle</name>
    <dbReference type="NCBI Taxonomy" id="1661398"/>
    <lineage>
        <taxon>Eukaryota</taxon>
        <taxon>Metazoa</taxon>
        <taxon>Ecdysozoa</taxon>
        <taxon>Arthropoda</taxon>
        <taxon>Hexapoda</taxon>
        <taxon>Insecta</taxon>
        <taxon>Pterygota</taxon>
        <taxon>Neoptera</taxon>
        <taxon>Endopterygota</taxon>
        <taxon>Coleoptera</taxon>
        <taxon>Polyphaga</taxon>
        <taxon>Cucujiformia</taxon>
        <taxon>Tenebrionidae</taxon>
        <taxon>Pimeliinae</taxon>
        <taxon>Asbolus</taxon>
    </lineage>
</organism>
<evidence type="ECO:0000256" key="5">
    <source>
        <dbReference type="ARBA" id="ARBA00022753"/>
    </source>
</evidence>
<feature type="region of interest" description="Disordered" evidence="7">
    <location>
        <begin position="150"/>
        <end position="170"/>
    </location>
</feature>
<dbReference type="PANTHER" id="PTHR45929">
    <property type="entry name" value="JAK PATHWAY SIGNAL TRANSDUCTION ADAPTOR MOLECULE"/>
    <property type="match status" value="1"/>
</dbReference>
<dbReference type="InterPro" id="IPR003903">
    <property type="entry name" value="UIM_dom"/>
</dbReference>
<evidence type="ECO:0000313" key="10">
    <source>
        <dbReference type="Proteomes" id="UP000292052"/>
    </source>
</evidence>
<comment type="subcellular location">
    <subcellularLocation>
        <location evidence="1">Endosome</location>
    </subcellularLocation>
</comment>
<dbReference type="PANTHER" id="PTHR45929:SF3">
    <property type="entry name" value="JAK PATHWAY SIGNAL TRANSDUCTION ADAPTOR MOLECULE"/>
    <property type="match status" value="1"/>
</dbReference>
<evidence type="ECO:0000256" key="1">
    <source>
        <dbReference type="ARBA" id="ARBA00004177"/>
    </source>
</evidence>
<evidence type="ECO:0000259" key="8">
    <source>
        <dbReference type="PROSITE" id="PS50179"/>
    </source>
</evidence>
<dbReference type="GO" id="GO:0043130">
    <property type="term" value="F:ubiquitin binding"/>
    <property type="evidence" value="ECO:0007669"/>
    <property type="project" value="InterPro"/>
</dbReference>
<dbReference type="CDD" id="cd21388">
    <property type="entry name" value="GAT_STAM"/>
    <property type="match status" value="1"/>
</dbReference>
<evidence type="ECO:0000313" key="9">
    <source>
        <dbReference type="EMBL" id="RZB84931.1"/>
    </source>
</evidence>
<sequence length="434" mass="48494">MGLFGALNDAITEEVERATNENNTEDNWEQIINICDKAGKSADEAKSYLRAIVKRLNNNDPHIAIQAATLLDACVKNSGKLFHVEVASREFENEFTKLMSKSHGSVSKKLRESLKRWAENEFKTDQQLNLIPSLYTKLKNSGIDFSTTEMPVKKSAPASKDPNVVESQEEENQILKAIELSLKESTSSPRSSGASSSLYPTATLSAANTSATSTPVKEPKKVRALYDFEAAEDNELTFRSGEIIYEKAKKIVQFKETVEVKSPEKEPEDIEINEDKIDRLLHLLHEADPTNPETDTEEMLKLEREVNGMGPLIDSELERVDRKHAQLTQLSADLVEALGLYHTLMREPQFPPKLPYNFNQMSQPPNSMVQPPNFNGLPPPTSMMPPMSTPGMPPHMQHYAMPMMSAPGSMSAGHLPQGMGPMPPYMMHQMPDER</sequence>
<dbReference type="EMBL" id="QDEB01107480">
    <property type="protein sequence ID" value="RZB84931.1"/>
    <property type="molecule type" value="Genomic_DNA"/>
</dbReference>
<keyword evidence="4" id="KW-0813">Transport</keyword>
<dbReference type="GO" id="GO:0033565">
    <property type="term" value="C:ESCRT-0 complex"/>
    <property type="evidence" value="ECO:0007669"/>
    <property type="project" value="TreeGrafter"/>
</dbReference>
<reference evidence="9 10" key="1">
    <citation type="submission" date="2017-03" db="EMBL/GenBank/DDBJ databases">
        <title>Genome of the blue death feigning beetle - Asbolus verrucosus.</title>
        <authorList>
            <person name="Rider S.D."/>
        </authorList>
    </citation>
    <scope>NUCLEOTIDE SEQUENCE [LARGE SCALE GENOMIC DNA]</scope>
    <source>
        <strain evidence="9">Butters</strain>
        <tissue evidence="9">Head and leg muscle</tissue>
    </source>
</reference>